<reference evidence="2 3" key="1">
    <citation type="submission" date="2016-04" db="EMBL/GenBank/DDBJ databases">
        <title>Draft genome of Fonsecaea erecta CBS 125763.</title>
        <authorList>
            <person name="Weiss V.A."/>
            <person name="Vicente V.A."/>
            <person name="Raittz R.T."/>
            <person name="Moreno L.F."/>
            <person name="De Souza E.M."/>
            <person name="Pedrosa F.O."/>
            <person name="Steffens M.B."/>
            <person name="Faoro H."/>
            <person name="Tadra-Sfeir M.Z."/>
            <person name="Najafzadeh M.J."/>
            <person name="Felipe M.S."/>
            <person name="Teixeira M."/>
            <person name="Sun J."/>
            <person name="Xi L."/>
            <person name="Gomes R."/>
            <person name="De Azevedo C.M."/>
            <person name="Salgado C.G."/>
            <person name="Da Silva M.B."/>
            <person name="Nascimento M.F."/>
            <person name="Queiroz-Telles F."/>
            <person name="Attili D.S."/>
            <person name="Gorbushina A."/>
        </authorList>
    </citation>
    <scope>NUCLEOTIDE SEQUENCE [LARGE SCALE GENOMIC DNA]</scope>
    <source>
        <strain evidence="2 3">CBS 125763</strain>
    </source>
</reference>
<dbReference type="STRING" id="1367422.A0A178Z3Q5"/>
<name>A0A178Z3Q5_9EURO</name>
<gene>
    <name evidence="2" type="ORF">AYL99_11651</name>
</gene>
<organism evidence="2 3">
    <name type="scientific">Fonsecaea erecta</name>
    <dbReference type="NCBI Taxonomy" id="1367422"/>
    <lineage>
        <taxon>Eukaryota</taxon>
        <taxon>Fungi</taxon>
        <taxon>Dikarya</taxon>
        <taxon>Ascomycota</taxon>
        <taxon>Pezizomycotina</taxon>
        <taxon>Eurotiomycetes</taxon>
        <taxon>Chaetothyriomycetidae</taxon>
        <taxon>Chaetothyriales</taxon>
        <taxon>Herpotrichiellaceae</taxon>
        <taxon>Fonsecaea</taxon>
    </lineage>
</organism>
<protein>
    <submittedName>
        <fullName evidence="2">Uncharacterized protein</fullName>
    </submittedName>
</protein>
<comment type="caution">
    <text evidence="2">The sequence shown here is derived from an EMBL/GenBank/DDBJ whole genome shotgun (WGS) entry which is preliminary data.</text>
</comment>
<dbReference type="RefSeq" id="XP_018687483.1">
    <property type="nucleotide sequence ID" value="XM_018843156.1"/>
</dbReference>
<accession>A0A178Z3Q5</accession>
<dbReference type="AlphaFoldDB" id="A0A178Z3Q5"/>
<dbReference type="GeneID" id="30015819"/>
<proteinExistence type="predicted"/>
<evidence type="ECO:0000313" key="2">
    <source>
        <dbReference type="EMBL" id="OAP54116.1"/>
    </source>
</evidence>
<sequence>MDSCSDNGQEPDAPGQTPGSLSVSGGDNVSSPDLPSPEYPSELQQLANFLRNQPPSDDQIIEFFLPAEQYRQLAELSPDGRFAGSRLRYDYSSATETLALRMPSRKHEYIIQFINDRLLCFLRDPAMVEYTATLRHFGCSDTPYPSKDVTKLITRQPDIQITNMKNPELPVLVCEVGYAQPIKKLHDLAREYIEQTGGRIRTVITLDLAYPRGKRAHLIVWRASFGDDGRFKEVVRGGIVEIRNRHGVKSPDRAAGLFLSPEDFGFTRGVEISADRHIFTVSLDDLYAAMKSMEENDALVKAANADWLKSLQAGAEGM</sequence>
<dbReference type="Proteomes" id="UP000078343">
    <property type="component" value="Unassembled WGS sequence"/>
</dbReference>
<feature type="region of interest" description="Disordered" evidence="1">
    <location>
        <begin position="1"/>
        <end position="41"/>
    </location>
</feature>
<dbReference type="OrthoDB" id="3485856at2759"/>
<feature type="compositionally biased region" description="Polar residues" evidence="1">
    <location>
        <begin position="17"/>
        <end position="33"/>
    </location>
</feature>
<keyword evidence="3" id="KW-1185">Reference proteome</keyword>
<evidence type="ECO:0000313" key="3">
    <source>
        <dbReference type="Proteomes" id="UP000078343"/>
    </source>
</evidence>
<dbReference type="EMBL" id="LVYI01000015">
    <property type="protein sequence ID" value="OAP54116.1"/>
    <property type="molecule type" value="Genomic_DNA"/>
</dbReference>
<evidence type="ECO:0000256" key="1">
    <source>
        <dbReference type="SAM" id="MobiDB-lite"/>
    </source>
</evidence>